<dbReference type="PROSITE" id="PS01359">
    <property type="entry name" value="ZF_PHD_1"/>
    <property type="match status" value="1"/>
</dbReference>
<dbReference type="InterPro" id="IPR011011">
    <property type="entry name" value="Znf_FYVE_PHD"/>
</dbReference>
<dbReference type="InterPro" id="IPR000408">
    <property type="entry name" value="Reg_chr_condens"/>
</dbReference>
<organism evidence="10 11">
    <name type="scientific">Coniophora puteana (strain RWD-64-598)</name>
    <name type="common">Brown rot fungus</name>
    <dbReference type="NCBI Taxonomy" id="741705"/>
    <lineage>
        <taxon>Eukaryota</taxon>
        <taxon>Fungi</taxon>
        <taxon>Dikarya</taxon>
        <taxon>Basidiomycota</taxon>
        <taxon>Agaricomycotina</taxon>
        <taxon>Agaricomycetes</taxon>
        <taxon>Agaricomycetidae</taxon>
        <taxon>Boletales</taxon>
        <taxon>Coniophorineae</taxon>
        <taxon>Coniophoraceae</taxon>
        <taxon>Coniophora</taxon>
    </lineage>
</organism>
<evidence type="ECO:0000256" key="4">
    <source>
        <dbReference type="ARBA" id="ARBA00022833"/>
    </source>
</evidence>
<gene>
    <name evidence="10" type="ORF">CONPUDRAFT_112592</name>
</gene>
<dbReference type="InterPro" id="IPR028641">
    <property type="entry name" value="RCC2"/>
</dbReference>
<evidence type="ECO:0000313" key="11">
    <source>
        <dbReference type="Proteomes" id="UP000053558"/>
    </source>
</evidence>
<keyword evidence="3 5" id="KW-0863">Zinc-finger</keyword>
<dbReference type="InterPro" id="IPR009091">
    <property type="entry name" value="RCC1/BLIP-II"/>
</dbReference>
<dbReference type="EMBL" id="JH711589">
    <property type="protein sequence ID" value="EIW75324.1"/>
    <property type="molecule type" value="Genomic_DNA"/>
</dbReference>
<dbReference type="InterPro" id="IPR019786">
    <property type="entry name" value="Zinc_finger_PHD-type_CS"/>
</dbReference>
<dbReference type="InterPro" id="IPR001841">
    <property type="entry name" value="Znf_RING"/>
</dbReference>
<dbReference type="AlphaFoldDB" id="A0A5M3M903"/>
<reference evidence="11" key="1">
    <citation type="journal article" date="2012" name="Science">
        <title>The Paleozoic origin of enzymatic lignin decomposition reconstructed from 31 fungal genomes.</title>
        <authorList>
            <person name="Floudas D."/>
            <person name="Binder M."/>
            <person name="Riley R."/>
            <person name="Barry K."/>
            <person name="Blanchette R.A."/>
            <person name="Henrissat B."/>
            <person name="Martinez A.T."/>
            <person name="Otillar R."/>
            <person name="Spatafora J.W."/>
            <person name="Yadav J.S."/>
            <person name="Aerts A."/>
            <person name="Benoit I."/>
            <person name="Boyd A."/>
            <person name="Carlson A."/>
            <person name="Copeland A."/>
            <person name="Coutinho P.M."/>
            <person name="de Vries R.P."/>
            <person name="Ferreira P."/>
            <person name="Findley K."/>
            <person name="Foster B."/>
            <person name="Gaskell J."/>
            <person name="Glotzer D."/>
            <person name="Gorecki P."/>
            <person name="Heitman J."/>
            <person name="Hesse C."/>
            <person name="Hori C."/>
            <person name="Igarashi K."/>
            <person name="Jurgens J.A."/>
            <person name="Kallen N."/>
            <person name="Kersten P."/>
            <person name="Kohler A."/>
            <person name="Kuees U."/>
            <person name="Kumar T.K.A."/>
            <person name="Kuo A."/>
            <person name="LaButti K."/>
            <person name="Larrondo L.F."/>
            <person name="Lindquist E."/>
            <person name="Ling A."/>
            <person name="Lombard V."/>
            <person name="Lucas S."/>
            <person name="Lundell T."/>
            <person name="Martin R."/>
            <person name="McLaughlin D.J."/>
            <person name="Morgenstern I."/>
            <person name="Morin E."/>
            <person name="Murat C."/>
            <person name="Nagy L.G."/>
            <person name="Nolan M."/>
            <person name="Ohm R.A."/>
            <person name="Patyshakuliyeva A."/>
            <person name="Rokas A."/>
            <person name="Ruiz-Duenas F.J."/>
            <person name="Sabat G."/>
            <person name="Salamov A."/>
            <person name="Samejima M."/>
            <person name="Schmutz J."/>
            <person name="Slot J.C."/>
            <person name="St John F."/>
            <person name="Stenlid J."/>
            <person name="Sun H."/>
            <person name="Sun S."/>
            <person name="Syed K."/>
            <person name="Tsang A."/>
            <person name="Wiebenga A."/>
            <person name="Young D."/>
            <person name="Pisabarro A."/>
            <person name="Eastwood D.C."/>
            <person name="Martin F."/>
            <person name="Cullen D."/>
            <person name="Grigoriev I.V."/>
            <person name="Hibbett D.S."/>
        </authorList>
    </citation>
    <scope>NUCLEOTIDE SEQUENCE [LARGE SCALE GENOMIC DNA]</scope>
    <source>
        <strain evidence="11">RWD-64-598 SS2</strain>
    </source>
</reference>
<dbReference type="SUPFAM" id="SSF50985">
    <property type="entry name" value="RCC1/BLIP-II"/>
    <property type="match status" value="1"/>
</dbReference>
<protein>
    <submittedName>
        <fullName evidence="10">RCC1 BLIP-II</fullName>
    </submittedName>
</protein>
<dbReference type="InterPro" id="IPR058923">
    <property type="entry name" value="RCC1-like_dom"/>
</dbReference>
<dbReference type="OrthoDB" id="5370059at2759"/>
<evidence type="ECO:0000259" key="9">
    <source>
        <dbReference type="PROSITE" id="PS50089"/>
    </source>
</evidence>
<accession>A0A5M3M903</accession>
<dbReference type="Pfam" id="PF25390">
    <property type="entry name" value="WD40_RLD"/>
    <property type="match status" value="1"/>
</dbReference>
<evidence type="ECO:0000256" key="5">
    <source>
        <dbReference type="PROSITE-ProRule" id="PRU00175"/>
    </source>
</evidence>
<dbReference type="InterPro" id="IPR013083">
    <property type="entry name" value="Znf_RING/FYVE/PHD"/>
</dbReference>
<evidence type="ECO:0000256" key="3">
    <source>
        <dbReference type="ARBA" id="ARBA00022771"/>
    </source>
</evidence>
<evidence type="ECO:0000256" key="6">
    <source>
        <dbReference type="PROSITE-ProRule" id="PRU00235"/>
    </source>
</evidence>
<dbReference type="GO" id="GO:0008270">
    <property type="term" value="F:zinc ion binding"/>
    <property type="evidence" value="ECO:0007669"/>
    <property type="project" value="UniProtKB-KW"/>
</dbReference>
<dbReference type="Gene3D" id="2.130.10.30">
    <property type="entry name" value="Regulator of chromosome condensation 1/beta-lactamase-inhibitor protein II"/>
    <property type="match status" value="2"/>
</dbReference>
<evidence type="ECO:0000256" key="7">
    <source>
        <dbReference type="SAM" id="MobiDB-lite"/>
    </source>
</evidence>
<evidence type="ECO:0000259" key="8">
    <source>
        <dbReference type="PROSITE" id="PS50016"/>
    </source>
</evidence>
<proteinExistence type="predicted"/>
<evidence type="ECO:0000256" key="1">
    <source>
        <dbReference type="ARBA" id="ARBA00022723"/>
    </source>
</evidence>
<dbReference type="GeneID" id="19198953"/>
<dbReference type="RefSeq" id="XP_007774722.1">
    <property type="nucleotide sequence ID" value="XM_007776532.1"/>
</dbReference>
<dbReference type="PRINTS" id="PR00633">
    <property type="entry name" value="RCCNDNSATION"/>
</dbReference>
<dbReference type="PROSITE" id="PS50012">
    <property type="entry name" value="RCC1_3"/>
    <property type="match status" value="4"/>
</dbReference>
<feature type="repeat" description="RCC1" evidence="6">
    <location>
        <begin position="201"/>
        <end position="264"/>
    </location>
</feature>
<dbReference type="Pfam" id="PF00628">
    <property type="entry name" value="PHD"/>
    <property type="match status" value="1"/>
</dbReference>
<feature type="repeat" description="RCC1" evidence="6">
    <location>
        <begin position="265"/>
        <end position="320"/>
    </location>
</feature>
<keyword evidence="1" id="KW-0479">Metal-binding</keyword>
<evidence type="ECO:0000256" key="2">
    <source>
        <dbReference type="ARBA" id="ARBA00022737"/>
    </source>
</evidence>
<keyword evidence="11" id="KW-1185">Reference proteome</keyword>
<comment type="caution">
    <text evidence="10">The sequence shown here is derived from an EMBL/GenBank/DDBJ whole genome shotgun (WGS) entry which is preliminary data.</text>
</comment>
<dbReference type="InterPro" id="IPR019787">
    <property type="entry name" value="Znf_PHD-finger"/>
</dbReference>
<feature type="region of interest" description="Disordered" evidence="7">
    <location>
        <begin position="385"/>
        <end position="406"/>
    </location>
</feature>
<evidence type="ECO:0000313" key="10">
    <source>
        <dbReference type="EMBL" id="EIW75324.1"/>
    </source>
</evidence>
<dbReference type="PANTHER" id="PTHR46207">
    <property type="entry name" value="PROTEIN RCC2"/>
    <property type="match status" value="1"/>
</dbReference>
<feature type="region of interest" description="Disordered" evidence="7">
    <location>
        <begin position="505"/>
        <end position="530"/>
    </location>
</feature>
<dbReference type="GO" id="GO:0016020">
    <property type="term" value="C:membrane"/>
    <property type="evidence" value="ECO:0007669"/>
    <property type="project" value="TreeGrafter"/>
</dbReference>
<keyword evidence="2" id="KW-0677">Repeat</keyword>
<dbReference type="PANTHER" id="PTHR46207:SF1">
    <property type="entry name" value="PROTEIN RCC2"/>
    <property type="match status" value="1"/>
</dbReference>
<dbReference type="GO" id="GO:0031267">
    <property type="term" value="F:small GTPase binding"/>
    <property type="evidence" value="ECO:0007669"/>
    <property type="project" value="TreeGrafter"/>
</dbReference>
<feature type="repeat" description="RCC1" evidence="6">
    <location>
        <begin position="375"/>
        <end position="429"/>
    </location>
</feature>
<keyword evidence="4" id="KW-0862">Zinc</keyword>
<dbReference type="PROSITE" id="PS50089">
    <property type="entry name" value="ZF_RING_2"/>
    <property type="match status" value="1"/>
</dbReference>
<dbReference type="PROSITE" id="PS00626">
    <property type="entry name" value="RCC1_2"/>
    <property type="match status" value="2"/>
</dbReference>
<feature type="domain" description="RING-type" evidence="9">
    <location>
        <begin position="449"/>
        <end position="495"/>
    </location>
</feature>
<dbReference type="SMART" id="SM00249">
    <property type="entry name" value="PHD"/>
    <property type="match status" value="1"/>
</dbReference>
<dbReference type="KEGG" id="cput:CONPUDRAFT_112592"/>
<feature type="repeat" description="RCC1" evidence="6">
    <location>
        <begin position="86"/>
        <end position="144"/>
    </location>
</feature>
<dbReference type="Gene3D" id="3.30.40.10">
    <property type="entry name" value="Zinc/RING finger domain, C3HC4 (zinc finger)"/>
    <property type="match status" value="1"/>
</dbReference>
<dbReference type="SUPFAM" id="SSF57903">
    <property type="entry name" value="FYVE/PHD zinc finger"/>
    <property type="match status" value="1"/>
</dbReference>
<dbReference type="InterPro" id="IPR001965">
    <property type="entry name" value="Znf_PHD"/>
</dbReference>
<dbReference type="PROSITE" id="PS50016">
    <property type="entry name" value="ZF_PHD_2"/>
    <property type="match status" value="1"/>
</dbReference>
<feature type="region of interest" description="Disordered" evidence="7">
    <location>
        <begin position="32"/>
        <end position="52"/>
    </location>
</feature>
<sequence>MATTSLRHADTDGEQTWGRVLICGGTDWPKLGRKDRGGKAAGGEDEDEAPPDLLEPHILRSLSNVKIASIHTSCASCHCIALDIHGTAYMFGRNAPQTPLGVPQEVVSEQKPRKLTAPELGAGKGTRFVHAACGRYHSLLVDSEGDIWSAGANNVGQCGHETCSNIPGFRKIESPEAGGVKQRVIKAAAGITFSVILTENGRVFTFGSGEKGQLGNGRTGEHIVTGNKTAFDIEVDPIPVKGLNDKVITDIACGQQHAVAIDEKNVVYVWGYNGYCRLGLGNQQDVLVPKAVPQFAGPNESGTGKYIAAGPSSTIVVDQLQAFWMAGKWKNSGEGSSGSPYSSFRPIQDLMGIKVLHASSGGVTHFALATEEEGVMTVAWGQGASNGELGLGPEEPKSTSKPTRHMPLSGIDVLSVAAGQNTTYILARPSASFSDLPRHPYEVEAPELCMVCEVDKGDDDPALECDKCDHPYHLGCLNPPLDAVPEGEWFCPACDAQGVPVADTDAVTKGVSKKRKGGGGTDEGASKRKK</sequence>
<feature type="domain" description="PHD-type" evidence="8">
    <location>
        <begin position="446"/>
        <end position="497"/>
    </location>
</feature>
<dbReference type="Proteomes" id="UP000053558">
    <property type="component" value="Unassembled WGS sequence"/>
</dbReference>
<name>A0A5M3M903_CONPW</name>
<dbReference type="OMA" id="GKWKNTG"/>